<dbReference type="OrthoDB" id="9423210at2759"/>
<evidence type="ECO:0000313" key="5">
    <source>
        <dbReference type="EMBL" id="KAG7323624.1"/>
    </source>
</evidence>
<evidence type="ECO:0000313" key="6">
    <source>
        <dbReference type="Proteomes" id="UP000824219"/>
    </source>
</evidence>
<proteinExistence type="predicted"/>
<name>A0A9D3NKP6_9TELE</name>
<keyword evidence="3" id="KW-0812">Transmembrane</keyword>
<dbReference type="GO" id="GO:0038023">
    <property type="term" value="F:signaling receptor activity"/>
    <property type="evidence" value="ECO:0007669"/>
    <property type="project" value="TreeGrafter"/>
</dbReference>
<dbReference type="SMART" id="SM00208">
    <property type="entry name" value="TNFR"/>
    <property type="match status" value="3"/>
</dbReference>
<feature type="domain" description="TNFR-Cys" evidence="4">
    <location>
        <begin position="95"/>
        <end position="134"/>
    </location>
</feature>
<comment type="caution">
    <text evidence="5">The sequence shown here is derived from an EMBL/GenBank/DDBJ whole genome shotgun (WGS) entry which is preliminary data.</text>
</comment>
<gene>
    <name evidence="5" type="ORF">KOW79_013326</name>
</gene>
<organism evidence="5 6">
    <name type="scientific">Hemibagrus wyckioides</name>
    <dbReference type="NCBI Taxonomy" id="337641"/>
    <lineage>
        <taxon>Eukaryota</taxon>
        <taxon>Metazoa</taxon>
        <taxon>Chordata</taxon>
        <taxon>Craniata</taxon>
        <taxon>Vertebrata</taxon>
        <taxon>Euteleostomi</taxon>
        <taxon>Actinopterygii</taxon>
        <taxon>Neopterygii</taxon>
        <taxon>Teleostei</taxon>
        <taxon>Ostariophysi</taxon>
        <taxon>Siluriformes</taxon>
        <taxon>Bagridae</taxon>
        <taxon>Hemibagrus</taxon>
    </lineage>
</organism>
<feature type="compositionally biased region" description="Polar residues" evidence="2">
    <location>
        <begin position="285"/>
        <end position="298"/>
    </location>
</feature>
<dbReference type="PROSITE" id="PS50050">
    <property type="entry name" value="TNFR_NGFR_2"/>
    <property type="match status" value="1"/>
</dbReference>
<dbReference type="AlphaFoldDB" id="A0A9D3NKP6"/>
<dbReference type="InterPro" id="IPR001368">
    <property type="entry name" value="TNFR/NGFR_Cys_rich_reg"/>
</dbReference>
<sequence>MSLFRRVWVKVPPTTFSPSFTLSQEPHPQSTNMRLIQPGLCHILLITTVLYTTEAVTSGCQTWNIKGDKVCCEKCNPGNRLVAQCGLDRSVLCTPCKPNTFTVLPLTPYCHRCTQCIDPQVQEKPCNASADTVCGCKSGFRCGDQECTYCIEECTKGQEPTDERDCRKCPDGTFNDKIHSACKPWTKRCPEGEQIIVHGNEFSDIQCGKGPDATSSDNFFYPLIGIFAAISALIIILFLLLWFAYKRTKNKSQSKDLKPTTPSQGELTIMMVEHEEACSFHQPEQEQGGSSESINTQDSESKLIV</sequence>
<dbReference type="PROSITE" id="PS00652">
    <property type="entry name" value="TNFR_NGFR_1"/>
    <property type="match status" value="1"/>
</dbReference>
<dbReference type="EMBL" id="JAHKSW010000015">
    <property type="protein sequence ID" value="KAG7323624.1"/>
    <property type="molecule type" value="Genomic_DNA"/>
</dbReference>
<feature type="transmembrane region" description="Helical" evidence="3">
    <location>
        <begin position="219"/>
        <end position="245"/>
    </location>
</feature>
<dbReference type="SUPFAM" id="SSF57586">
    <property type="entry name" value="TNF receptor-like"/>
    <property type="match status" value="2"/>
</dbReference>
<keyword evidence="3" id="KW-0472">Membrane</keyword>
<comment type="caution">
    <text evidence="1">Lacks conserved residue(s) required for the propagation of feature annotation.</text>
</comment>
<dbReference type="Pfam" id="PF00020">
    <property type="entry name" value="TNFR_c6"/>
    <property type="match status" value="2"/>
</dbReference>
<protein>
    <recommendedName>
        <fullName evidence="4">TNFR-Cys domain-containing protein</fullName>
    </recommendedName>
</protein>
<dbReference type="Proteomes" id="UP000824219">
    <property type="component" value="Linkage Group LG15"/>
</dbReference>
<feature type="disulfide bond" evidence="1">
    <location>
        <begin position="113"/>
        <end position="126"/>
    </location>
</feature>
<feature type="repeat" description="TNFR-Cys" evidence="1">
    <location>
        <begin position="95"/>
        <end position="134"/>
    </location>
</feature>
<evidence type="ECO:0000256" key="2">
    <source>
        <dbReference type="SAM" id="MobiDB-lite"/>
    </source>
</evidence>
<dbReference type="PANTHER" id="PTHR47139">
    <property type="entry name" value="TUMOR NECROSIS FACTOR RECEPTOR SUPERFAMILY MEMBER 9"/>
    <property type="match status" value="1"/>
</dbReference>
<feature type="region of interest" description="Disordered" evidence="2">
    <location>
        <begin position="278"/>
        <end position="305"/>
    </location>
</feature>
<evidence type="ECO:0000256" key="3">
    <source>
        <dbReference type="SAM" id="Phobius"/>
    </source>
</evidence>
<dbReference type="Gene3D" id="2.10.50.10">
    <property type="entry name" value="Tumor Necrosis Factor Receptor, subunit A, domain 2"/>
    <property type="match status" value="2"/>
</dbReference>
<keyword evidence="1" id="KW-1015">Disulfide bond</keyword>
<feature type="disulfide bond" evidence="1">
    <location>
        <begin position="116"/>
        <end position="134"/>
    </location>
</feature>
<accession>A0A9D3NKP6</accession>
<keyword evidence="6" id="KW-1185">Reference proteome</keyword>
<evidence type="ECO:0000256" key="1">
    <source>
        <dbReference type="PROSITE-ProRule" id="PRU00206"/>
    </source>
</evidence>
<dbReference type="GO" id="GO:0042127">
    <property type="term" value="P:regulation of cell population proliferation"/>
    <property type="evidence" value="ECO:0007669"/>
    <property type="project" value="TreeGrafter"/>
</dbReference>
<reference evidence="5 6" key="1">
    <citation type="submission" date="2021-06" db="EMBL/GenBank/DDBJ databases">
        <title>Chromosome-level genome assembly of the red-tail catfish (Hemibagrus wyckioides).</title>
        <authorList>
            <person name="Shao F."/>
        </authorList>
    </citation>
    <scope>NUCLEOTIDE SEQUENCE [LARGE SCALE GENOMIC DNA]</scope>
    <source>
        <strain evidence="5">EC202008001</strain>
        <tissue evidence="5">Blood</tissue>
    </source>
</reference>
<evidence type="ECO:0000259" key="4">
    <source>
        <dbReference type="PROSITE" id="PS50050"/>
    </source>
</evidence>
<keyword evidence="3" id="KW-1133">Transmembrane helix</keyword>
<dbReference type="PANTHER" id="PTHR47139:SF4">
    <property type="entry name" value="TUMOR NECROSIS FACTOR RECEPTOR SUPERFAMILY MEMBER 9 ISOFORM X1-RELATED"/>
    <property type="match status" value="1"/>
</dbReference>